<dbReference type="EMBL" id="JXXE01000378">
    <property type="protein sequence ID" value="KIZ40086.1"/>
    <property type="molecule type" value="Genomic_DNA"/>
</dbReference>
<proteinExistence type="predicted"/>
<dbReference type="PATRIC" id="fig|1076.23.peg.4232"/>
<accession>A0A0D7EHD4</accession>
<dbReference type="RefSeq" id="WP_044414443.1">
    <property type="nucleotide sequence ID" value="NZ_JXXE01000378.1"/>
</dbReference>
<evidence type="ECO:0000313" key="1">
    <source>
        <dbReference type="EMBL" id="KIZ40086.1"/>
    </source>
</evidence>
<sequence>MKLRRLASRFFAIFVIVGLVWHPLMTQAVAKQLPMSSARMTSVSAMSVDMACCQSEKQNNNGCKECPLAMCTLIFAQPERTSADGIQISLRPGRLFIAPDDLIADGLIGDPPDHPPRT</sequence>
<protein>
    <recommendedName>
        <fullName evidence="3">DUF2946 domain-containing protein</fullName>
    </recommendedName>
</protein>
<comment type="caution">
    <text evidence="1">The sequence shown here is derived from an EMBL/GenBank/DDBJ whole genome shotgun (WGS) entry which is preliminary data.</text>
</comment>
<dbReference type="Proteomes" id="UP000032515">
    <property type="component" value="Unassembled WGS sequence"/>
</dbReference>
<evidence type="ECO:0008006" key="3">
    <source>
        <dbReference type="Google" id="ProtNLM"/>
    </source>
</evidence>
<gene>
    <name evidence="1" type="ORF">OO17_18665</name>
</gene>
<dbReference type="OrthoDB" id="8403094at2"/>
<reference evidence="1 2" key="1">
    <citation type="submission" date="2014-11" db="EMBL/GenBank/DDBJ databases">
        <title>Genomics and ecophysiology of heterotrophic nitrogen fixing bacteria isolated from estuarine surface water.</title>
        <authorList>
            <person name="Bentzon-Tilia M."/>
            <person name="Severin I."/>
            <person name="Hansen L.H."/>
            <person name="Riemann L."/>
        </authorList>
    </citation>
    <scope>NUCLEOTIDE SEQUENCE [LARGE SCALE GENOMIC DNA]</scope>
    <source>
        <strain evidence="1 2">BAL398</strain>
    </source>
</reference>
<evidence type="ECO:0000313" key="2">
    <source>
        <dbReference type="Proteomes" id="UP000032515"/>
    </source>
</evidence>
<organism evidence="1 2">
    <name type="scientific">Rhodopseudomonas palustris</name>
    <dbReference type="NCBI Taxonomy" id="1076"/>
    <lineage>
        <taxon>Bacteria</taxon>
        <taxon>Pseudomonadati</taxon>
        <taxon>Pseudomonadota</taxon>
        <taxon>Alphaproteobacteria</taxon>
        <taxon>Hyphomicrobiales</taxon>
        <taxon>Nitrobacteraceae</taxon>
        <taxon>Rhodopseudomonas</taxon>
    </lineage>
</organism>
<dbReference type="AlphaFoldDB" id="A0A0D7EHD4"/>
<name>A0A0D7EHD4_RHOPL</name>